<comment type="caution">
    <text evidence="5">The sequence shown here is derived from an EMBL/GenBank/DDBJ whole genome shotgun (WGS) entry which is preliminary data.</text>
</comment>
<dbReference type="InterPro" id="IPR005181">
    <property type="entry name" value="SASA"/>
</dbReference>
<feature type="domain" description="Sialate O-acetylesterase" evidence="4">
    <location>
        <begin position="184"/>
        <end position="239"/>
    </location>
</feature>
<reference evidence="5 6" key="1">
    <citation type="submission" date="2023-01" db="EMBL/GenBank/DDBJ databases">
        <title>Psychrosphaera sp. nov., isolated from marine algae.</title>
        <authorList>
            <person name="Bayburt H."/>
            <person name="Choi B.J."/>
            <person name="Kim J.M."/>
            <person name="Choi D.G."/>
            <person name="Jeon C.O."/>
        </authorList>
    </citation>
    <scope>NUCLEOTIDE SEQUENCE [LARGE SCALE GENOMIC DNA]</scope>
    <source>
        <strain evidence="5 6">G1-22</strain>
    </source>
</reference>
<keyword evidence="2" id="KW-0378">Hydrolase</keyword>
<evidence type="ECO:0000313" key="5">
    <source>
        <dbReference type="EMBL" id="MDC2891081.1"/>
    </source>
</evidence>
<dbReference type="SUPFAM" id="SSF52266">
    <property type="entry name" value="SGNH hydrolase"/>
    <property type="match status" value="1"/>
</dbReference>
<protein>
    <submittedName>
        <fullName evidence="5">Sialate O-acetylesterase</fullName>
    </submittedName>
</protein>
<evidence type="ECO:0000313" key="6">
    <source>
        <dbReference type="Proteomes" id="UP001528411"/>
    </source>
</evidence>
<dbReference type="Gene3D" id="2.60.120.260">
    <property type="entry name" value="Galactose-binding domain-like"/>
    <property type="match status" value="1"/>
</dbReference>
<gene>
    <name evidence="5" type="ORF">PN838_23000</name>
</gene>
<evidence type="ECO:0000259" key="4">
    <source>
        <dbReference type="Pfam" id="PF03629"/>
    </source>
</evidence>
<feature type="domain" description="Glycosyl hydrolases family 2 sugar binding" evidence="3">
    <location>
        <begin position="31"/>
        <end position="143"/>
    </location>
</feature>
<dbReference type="Pfam" id="PF03629">
    <property type="entry name" value="SASA"/>
    <property type="match status" value="1"/>
</dbReference>
<sequence>MIASDHKRNDDWYNQLNAQDLGLKPNDKNLTWSDRDYDASMWQTTVLPSFWQDKGIDTKNGVVWFRKEFELSKAETNLPAKLILGRIVDADTAFINGRKVGNTTYQYPPRRYSVDKNILKAGKNVVVVRVISSAGKGGFVSDKPYQLNVGSRTIDLNGPWSFRVGAESLPLAGPSFQEYKQPLGFFNAMLSPILKTKIKGAIWYQGESNTDRPTEYATLFPAMIRDWRKQFQQGNFPLFLFS</sequence>
<dbReference type="Proteomes" id="UP001528411">
    <property type="component" value="Unassembled WGS sequence"/>
</dbReference>
<organism evidence="5 6">
    <name type="scientific">Psychrosphaera algicola</name>
    <dbReference type="NCBI Taxonomy" id="3023714"/>
    <lineage>
        <taxon>Bacteria</taxon>
        <taxon>Pseudomonadati</taxon>
        <taxon>Pseudomonadota</taxon>
        <taxon>Gammaproteobacteria</taxon>
        <taxon>Alteromonadales</taxon>
        <taxon>Pseudoalteromonadaceae</taxon>
        <taxon>Psychrosphaera</taxon>
    </lineage>
</organism>
<dbReference type="PANTHER" id="PTHR22901">
    <property type="entry name" value="SIALATE O-ACETYLESTERASE"/>
    <property type="match status" value="1"/>
</dbReference>
<accession>A0ABT5FIR8</accession>
<dbReference type="SUPFAM" id="SSF49785">
    <property type="entry name" value="Galactose-binding domain-like"/>
    <property type="match status" value="1"/>
</dbReference>
<proteinExistence type="inferred from homology"/>
<dbReference type="RefSeq" id="WP_272182121.1">
    <property type="nucleotide sequence ID" value="NZ_JAQOMS010000002.1"/>
</dbReference>
<dbReference type="EMBL" id="JAQOMS010000002">
    <property type="protein sequence ID" value="MDC2891081.1"/>
    <property type="molecule type" value="Genomic_DNA"/>
</dbReference>
<evidence type="ECO:0000259" key="3">
    <source>
        <dbReference type="Pfam" id="PF02837"/>
    </source>
</evidence>
<keyword evidence="6" id="KW-1185">Reference proteome</keyword>
<name>A0ABT5FIR8_9GAMM</name>
<evidence type="ECO:0000256" key="2">
    <source>
        <dbReference type="ARBA" id="ARBA00022801"/>
    </source>
</evidence>
<dbReference type="InterPro" id="IPR008979">
    <property type="entry name" value="Galactose-bd-like_sf"/>
</dbReference>
<dbReference type="InterPro" id="IPR039329">
    <property type="entry name" value="SIAE"/>
</dbReference>
<dbReference type="PANTHER" id="PTHR22901:SF0">
    <property type="entry name" value="SIALATE O-ACETYLESTERASE"/>
    <property type="match status" value="1"/>
</dbReference>
<evidence type="ECO:0000256" key="1">
    <source>
        <dbReference type="ARBA" id="ARBA00007401"/>
    </source>
</evidence>
<comment type="similarity">
    <text evidence="1">Belongs to the glycosyl hydrolase 2 family.</text>
</comment>
<dbReference type="Pfam" id="PF02837">
    <property type="entry name" value="Glyco_hydro_2_N"/>
    <property type="match status" value="1"/>
</dbReference>
<dbReference type="InterPro" id="IPR006104">
    <property type="entry name" value="Glyco_hydro_2_N"/>
</dbReference>